<dbReference type="OMA" id="AMARCFQ"/>
<dbReference type="Pfam" id="PF08590">
    <property type="entry name" value="DUF1771"/>
    <property type="match status" value="1"/>
</dbReference>
<dbReference type="GeneID" id="24917936"/>
<dbReference type="InterPro" id="IPR002625">
    <property type="entry name" value="Smr_dom"/>
</dbReference>
<feature type="domain" description="Smr" evidence="2">
    <location>
        <begin position="87"/>
        <end position="161"/>
    </location>
</feature>
<keyword evidence="4" id="KW-1185">Reference proteome</keyword>
<dbReference type="Gene3D" id="3.30.1370.110">
    <property type="match status" value="1"/>
</dbReference>
<gene>
    <name evidence="3" type="ORF">GSBLH_T00000634001</name>
</gene>
<accession>D8LWT3</accession>
<feature type="compositionally biased region" description="Basic and acidic residues" evidence="1">
    <location>
        <begin position="1"/>
        <end position="29"/>
    </location>
</feature>
<feature type="compositionally biased region" description="Low complexity" evidence="1">
    <location>
        <begin position="183"/>
        <end position="195"/>
    </location>
</feature>
<dbReference type="AlphaFoldDB" id="D8LWT3"/>
<reference evidence="3" key="1">
    <citation type="submission" date="2010-02" db="EMBL/GenBank/DDBJ databases">
        <title>Sequencing and annotation of the Blastocystis hominis genome.</title>
        <authorList>
            <person name="Wincker P."/>
        </authorList>
    </citation>
    <scope>NUCLEOTIDE SEQUENCE</scope>
    <source>
        <strain evidence="3">Singapore isolate B</strain>
    </source>
</reference>
<evidence type="ECO:0000313" key="3">
    <source>
        <dbReference type="EMBL" id="CBK20272.2"/>
    </source>
</evidence>
<dbReference type="InterPro" id="IPR053020">
    <property type="entry name" value="Smr_domain_protein"/>
</dbReference>
<dbReference type="RefSeq" id="XP_012894320.1">
    <property type="nucleotide sequence ID" value="XM_013038866.1"/>
</dbReference>
<dbReference type="EMBL" id="FN668638">
    <property type="protein sequence ID" value="CBK20272.2"/>
    <property type="molecule type" value="Genomic_DNA"/>
</dbReference>
<organism evidence="3">
    <name type="scientific">Blastocystis hominis</name>
    <dbReference type="NCBI Taxonomy" id="12968"/>
    <lineage>
        <taxon>Eukaryota</taxon>
        <taxon>Sar</taxon>
        <taxon>Stramenopiles</taxon>
        <taxon>Bigyra</taxon>
        <taxon>Opalozoa</taxon>
        <taxon>Opalinata</taxon>
        <taxon>Blastocystidae</taxon>
        <taxon>Blastocystis</taxon>
    </lineage>
</organism>
<feature type="region of interest" description="Disordered" evidence="1">
    <location>
        <begin position="172"/>
        <end position="201"/>
    </location>
</feature>
<dbReference type="Pfam" id="PF01713">
    <property type="entry name" value="Smr"/>
    <property type="match status" value="1"/>
</dbReference>
<dbReference type="PANTHER" id="PTHR47417">
    <property type="entry name" value="SMR DOMAIN-CONTAINING PROTEIN YPL199C"/>
    <property type="match status" value="1"/>
</dbReference>
<dbReference type="InterPro" id="IPR013899">
    <property type="entry name" value="DUF1771"/>
</dbReference>
<feature type="compositionally biased region" description="Basic and acidic residues" evidence="1">
    <location>
        <begin position="36"/>
        <end position="57"/>
    </location>
</feature>
<dbReference type="SUPFAM" id="SSF160443">
    <property type="entry name" value="SMR domain-like"/>
    <property type="match status" value="1"/>
</dbReference>
<dbReference type="PROSITE" id="PS50828">
    <property type="entry name" value="SMR"/>
    <property type="match status" value="1"/>
</dbReference>
<dbReference type="InParanoid" id="D8LWT3"/>
<dbReference type="InterPro" id="IPR036063">
    <property type="entry name" value="Smr_dom_sf"/>
</dbReference>
<sequence>MEPELSPEKKKALEEAQKLRDKAGEEAKLRGTCFDQSKKEFESGDKAKAKQLSEEGKKHGAQMEQYNKQAADAFFAAHNQGRDDYTIDLHGLYVEEALERLNQRFDKIGRKGTLVIIWGAGNHSEGGVRKIKPAVVEVLNKGGWKFEDDTPNHGCCTVYFTAPTAEVSVIPPRPTVAPPKPTATPTKTKVPSKSAEVASSKEMPVAKETKRACSCCCVM</sequence>
<evidence type="ECO:0000259" key="2">
    <source>
        <dbReference type="PROSITE" id="PS50828"/>
    </source>
</evidence>
<feature type="compositionally biased region" description="Pro residues" evidence="1">
    <location>
        <begin position="172"/>
        <end position="182"/>
    </location>
</feature>
<protein>
    <recommendedName>
        <fullName evidence="2">Smr domain-containing protein</fullName>
    </recommendedName>
</protein>
<dbReference type="OrthoDB" id="3231855at2759"/>
<dbReference type="Proteomes" id="UP000008312">
    <property type="component" value="Unassembled WGS sequence"/>
</dbReference>
<dbReference type="SMART" id="SM00463">
    <property type="entry name" value="SMR"/>
    <property type="match status" value="1"/>
</dbReference>
<evidence type="ECO:0000256" key="1">
    <source>
        <dbReference type="SAM" id="MobiDB-lite"/>
    </source>
</evidence>
<feature type="region of interest" description="Disordered" evidence="1">
    <location>
        <begin position="1"/>
        <end position="57"/>
    </location>
</feature>
<proteinExistence type="predicted"/>
<dbReference type="SMART" id="SM01162">
    <property type="entry name" value="DUF1771"/>
    <property type="match status" value="1"/>
</dbReference>
<name>D8LWT3_BLAHO</name>
<dbReference type="PANTHER" id="PTHR47417:SF1">
    <property type="entry name" value="SMR DOMAIN-CONTAINING PROTEIN YPL199C"/>
    <property type="match status" value="1"/>
</dbReference>
<evidence type="ECO:0000313" key="4">
    <source>
        <dbReference type="Proteomes" id="UP000008312"/>
    </source>
</evidence>